<dbReference type="PROSITE" id="PS01063">
    <property type="entry name" value="SIGMA70_ECF"/>
    <property type="match status" value="1"/>
</dbReference>
<evidence type="ECO:0000256" key="4">
    <source>
        <dbReference type="ARBA" id="ARBA00023125"/>
    </source>
</evidence>
<evidence type="ECO:0000256" key="1">
    <source>
        <dbReference type="ARBA" id="ARBA00010641"/>
    </source>
</evidence>
<evidence type="ECO:0000256" key="3">
    <source>
        <dbReference type="ARBA" id="ARBA00023082"/>
    </source>
</evidence>
<dbReference type="SUPFAM" id="SSF88659">
    <property type="entry name" value="Sigma3 and sigma4 domains of RNA polymerase sigma factors"/>
    <property type="match status" value="1"/>
</dbReference>
<evidence type="ECO:0000256" key="6">
    <source>
        <dbReference type="RuleBase" id="RU000716"/>
    </source>
</evidence>
<keyword evidence="2 6" id="KW-0805">Transcription regulation</keyword>
<proteinExistence type="inferred from homology"/>
<dbReference type="InterPro" id="IPR036388">
    <property type="entry name" value="WH-like_DNA-bd_sf"/>
</dbReference>
<dbReference type="Gene3D" id="1.10.1740.10">
    <property type="match status" value="1"/>
</dbReference>
<keyword evidence="10" id="KW-1185">Reference proteome</keyword>
<dbReference type="OrthoDB" id="9780326at2"/>
<keyword evidence="5 6" id="KW-0804">Transcription</keyword>
<comment type="similarity">
    <text evidence="1 6">Belongs to the sigma-70 factor family. ECF subfamily.</text>
</comment>
<evidence type="ECO:0000256" key="2">
    <source>
        <dbReference type="ARBA" id="ARBA00023015"/>
    </source>
</evidence>
<dbReference type="PANTHER" id="PTHR43133:SF51">
    <property type="entry name" value="RNA POLYMERASE SIGMA FACTOR"/>
    <property type="match status" value="1"/>
</dbReference>
<comment type="caution">
    <text evidence="9">The sequence shown here is derived from an EMBL/GenBank/DDBJ whole genome shotgun (WGS) entry which is preliminary data.</text>
</comment>
<dbReference type="InterPro" id="IPR013249">
    <property type="entry name" value="RNA_pol_sigma70_r4_t2"/>
</dbReference>
<dbReference type="InterPro" id="IPR014284">
    <property type="entry name" value="RNA_pol_sigma-70_dom"/>
</dbReference>
<reference evidence="9 10" key="1">
    <citation type="submission" date="2018-04" db="EMBL/GenBank/DDBJ databases">
        <title>Genomic Encyclopedia of Type Strains, Phase IV (KMG-IV): sequencing the most valuable type-strain genomes for metagenomic binning, comparative biology and taxonomic classification.</title>
        <authorList>
            <person name="Goeker M."/>
        </authorList>
    </citation>
    <scope>NUCLEOTIDE SEQUENCE [LARGE SCALE GENOMIC DNA]</scope>
    <source>
        <strain evidence="9 10">DSM 7138</strain>
    </source>
</reference>
<dbReference type="InterPro" id="IPR013325">
    <property type="entry name" value="RNA_pol_sigma_r2"/>
</dbReference>
<name>A0A2T5AZE5_MYCDI</name>
<protein>
    <recommendedName>
        <fullName evidence="6">RNA polymerase sigma factor</fullName>
    </recommendedName>
</protein>
<dbReference type="InterPro" id="IPR000838">
    <property type="entry name" value="RNA_pol_sigma70_ECF_CS"/>
</dbReference>
<evidence type="ECO:0000259" key="8">
    <source>
        <dbReference type="Pfam" id="PF08281"/>
    </source>
</evidence>
<dbReference type="Proteomes" id="UP000241247">
    <property type="component" value="Unassembled WGS sequence"/>
</dbReference>
<evidence type="ECO:0000313" key="9">
    <source>
        <dbReference type="EMBL" id="PTM92112.1"/>
    </source>
</evidence>
<dbReference type="PANTHER" id="PTHR43133">
    <property type="entry name" value="RNA POLYMERASE ECF-TYPE SIGMA FACTO"/>
    <property type="match status" value="1"/>
</dbReference>
<keyword evidence="3 6" id="KW-0731">Sigma factor</keyword>
<evidence type="ECO:0000259" key="7">
    <source>
        <dbReference type="Pfam" id="PF04542"/>
    </source>
</evidence>
<dbReference type="GO" id="GO:0006352">
    <property type="term" value="P:DNA-templated transcription initiation"/>
    <property type="evidence" value="ECO:0007669"/>
    <property type="project" value="InterPro"/>
</dbReference>
<dbReference type="NCBIfam" id="NF008888">
    <property type="entry name" value="PRK11922.1"/>
    <property type="match status" value="1"/>
</dbReference>
<sequence length="242" mass="26947">MIGSPVRGVQRRTEVALLGDAELVELARHGNEAAIRAIIQRHNRRLFRVARAIIRNDGEAEDVVQSTYVRAFTSLAAFRGEAQFSTWLTRIAVNETLGRVRRRRKTTGLEELDMQRGRSDGGEVVQFPTTASVADPEAELSRRQASILLENAVDALPDEFRVVFVLREVEGMSTRDTALHLDIRPETVKTRLHRARKLMRAAIEKQLMGSLSALFPFDGARCVSMADRVVAALNMDGEGLSP</sequence>
<dbReference type="EMBL" id="PZZZ01000008">
    <property type="protein sequence ID" value="PTM92112.1"/>
    <property type="molecule type" value="Genomic_DNA"/>
</dbReference>
<dbReference type="InterPro" id="IPR039425">
    <property type="entry name" value="RNA_pol_sigma-70-like"/>
</dbReference>
<accession>A0A2T5AZE5</accession>
<dbReference type="AlphaFoldDB" id="A0A2T5AZE5"/>
<evidence type="ECO:0000256" key="5">
    <source>
        <dbReference type="ARBA" id="ARBA00023163"/>
    </source>
</evidence>
<dbReference type="RefSeq" id="WP_108004386.1">
    <property type="nucleotide sequence ID" value="NZ_JBHEEX010000004.1"/>
</dbReference>
<dbReference type="CDD" id="cd06171">
    <property type="entry name" value="Sigma70_r4"/>
    <property type="match status" value="1"/>
</dbReference>
<organism evidence="9 10">
    <name type="scientific">Mycoplana dimorpha</name>
    <dbReference type="NCBI Taxonomy" id="28320"/>
    <lineage>
        <taxon>Bacteria</taxon>
        <taxon>Pseudomonadati</taxon>
        <taxon>Pseudomonadota</taxon>
        <taxon>Alphaproteobacteria</taxon>
        <taxon>Hyphomicrobiales</taxon>
        <taxon>Rhizobiaceae</taxon>
        <taxon>Mycoplana</taxon>
    </lineage>
</organism>
<dbReference type="GO" id="GO:0003677">
    <property type="term" value="F:DNA binding"/>
    <property type="evidence" value="ECO:0007669"/>
    <property type="project" value="UniProtKB-KW"/>
</dbReference>
<evidence type="ECO:0000313" key="10">
    <source>
        <dbReference type="Proteomes" id="UP000241247"/>
    </source>
</evidence>
<dbReference type="SUPFAM" id="SSF88946">
    <property type="entry name" value="Sigma2 domain of RNA polymerase sigma factors"/>
    <property type="match status" value="1"/>
</dbReference>
<feature type="domain" description="RNA polymerase sigma factor 70 region 4 type 2" evidence="8">
    <location>
        <begin position="148"/>
        <end position="199"/>
    </location>
</feature>
<dbReference type="Pfam" id="PF08281">
    <property type="entry name" value="Sigma70_r4_2"/>
    <property type="match status" value="1"/>
</dbReference>
<gene>
    <name evidence="9" type="ORF">C7449_108161</name>
</gene>
<dbReference type="InterPro" id="IPR007627">
    <property type="entry name" value="RNA_pol_sigma70_r2"/>
</dbReference>
<dbReference type="NCBIfam" id="TIGR02937">
    <property type="entry name" value="sigma70-ECF"/>
    <property type="match status" value="1"/>
</dbReference>
<dbReference type="InterPro" id="IPR013324">
    <property type="entry name" value="RNA_pol_sigma_r3/r4-like"/>
</dbReference>
<feature type="domain" description="RNA polymerase sigma-70 region 2" evidence="7">
    <location>
        <begin position="39"/>
        <end position="105"/>
    </location>
</feature>
<dbReference type="Pfam" id="PF04542">
    <property type="entry name" value="Sigma70_r2"/>
    <property type="match status" value="1"/>
</dbReference>
<keyword evidence="4 6" id="KW-0238">DNA-binding</keyword>
<dbReference type="GO" id="GO:0016987">
    <property type="term" value="F:sigma factor activity"/>
    <property type="evidence" value="ECO:0007669"/>
    <property type="project" value="UniProtKB-KW"/>
</dbReference>
<dbReference type="Gene3D" id="1.10.10.10">
    <property type="entry name" value="Winged helix-like DNA-binding domain superfamily/Winged helix DNA-binding domain"/>
    <property type="match status" value="1"/>
</dbReference>